<comment type="caution">
    <text evidence="1">The sequence shown here is derived from an EMBL/GenBank/DDBJ whole genome shotgun (WGS) entry which is preliminary data.</text>
</comment>
<dbReference type="EMBL" id="BPVZ01000054">
    <property type="protein sequence ID" value="GKV19998.1"/>
    <property type="molecule type" value="Genomic_DNA"/>
</dbReference>
<evidence type="ECO:0008006" key="3">
    <source>
        <dbReference type="Google" id="ProtNLM"/>
    </source>
</evidence>
<dbReference type="Proteomes" id="UP001054252">
    <property type="component" value="Unassembled WGS sequence"/>
</dbReference>
<sequence length="75" mass="8679">MKEKSHLNKFWTYGPWPIRFSREAGRRTPFTTHNRATGHPLGAMHQFSLFFHLSVLVVLLVDLAFETHCENGSSH</sequence>
<evidence type="ECO:0000313" key="1">
    <source>
        <dbReference type="EMBL" id="GKV19998.1"/>
    </source>
</evidence>
<name>A0AAV5K810_9ROSI</name>
<organism evidence="1 2">
    <name type="scientific">Rubroshorea leprosula</name>
    <dbReference type="NCBI Taxonomy" id="152421"/>
    <lineage>
        <taxon>Eukaryota</taxon>
        <taxon>Viridiplantae</taxon>
        <taxon>Streptophyta</taxon>
        <taxon>Embryophyta</taxon>
        <taxon>Tracheophyta</taxon>
        <taxon>Spermatophyta</taxon>
        <taxon>Magnoliopsida</taxon>
        <taxon>eudicotyledons</taxon>
        <taxon>Gunneridae</taxon>
        <taxon>Pentapetalae</taxon>
        <taxon>rosids</taxon>
        <taxon>malvids</taxon>
        <taxon>Malvales</taxon>
        <taxon>Dipterocarpaceae</taxon>
        <taxon>Rubroshorea</taxon>
    </lineage>
</organism>
<keyword evidence="2" id="KW-1185">Reference proteome</keyword>
<accession>A0AAV5K810</accession>
<gene>
    <name evidence="1" type="ORF">SLEP1_g30182</name>
</gene>
<evidence type="ECO:0000313" key="2">
    <source>
        <dbReference type="Proteomes" id="UP001054252"/>
    </source>
</evidence>
<dbReference type="AlphaFoldDB" id="A0AAV5K810"/>
<protein>
    <recommendedName>
        <fullName evidence="3">Transmembrane protein</fullName>
    </recommendedName>
</protein>
<proteinExistence type="predicted"/>
<reference evidence="1 2" key="1">
    <citation type="journal article" date="2021" name="Commun. Biol.">
        <title>The genome of Shorea leprosula (Dipterocarpaceae) highlights the ecological relevance of drought in aseasonal tropical rainforests.</title>
        <authorList>
            <person name="Ng K.K.S."/>
            <person name="Kobayashi M.J."/>
            <person name="Fawcett J.A."/>
            <person name="Hatakeyama M."/>
            <person name="Paape T."/>
            <person name="Ng C.H."/>
            <person name="Ang C.C."/>
            <person name="Tnah L.H."/>
            <person name="Lee C.T."/>
            <person name="Nishiyama T."/>
            <person name="Sese J."/>
            <person name="O'Brien M.J."/>
            <person name="Copetti D."/>
            <person name="Mohd Noor M.I."/>
            <person name="Ong R.C."/>
            <person name="Putra M."/>
            <person name="Sireger I.Z."/>
            <person name="Indrioko S."/>
            <person name="Kosugi Y."/>
            <person name="Izuno A."/>
            <person name="Isagi Y."/>
            <person name="Lee S.L."/>
            <person name="Shimizu K.K."/>
        </authorList>
    </citation>
    <scope>NUCLEOTIDE SEQUENCE [LARGE SCALE GENOMIC DNA]</scope>
    <source>
        <strain evidence="1">214</strain>
    </source>
</reference>